<accession>A0A0B0PEB3</accession>
<keyword evidence="3" id="KW-1185">Reference proteome</keyword>
<name>A0A0B0PEB3_GOSAR</name>
<dbReference type="EMBL" id="KN418996">
    <property type="protein sequence ID" value="KHG21584.1"/>
    <property type="molecule type" value="Genomic_DNA"/>
</dbReference>
<protein>
    <submittedName>
        <fullName evidence="2">Uncharacterized protein</fullName>
    </submittedName>
</protein>
<dbReference type="EMBL" id="KN424386">
    <property type="protein sequence ID" value="KHG23267.1"/>
    <property type="molecule type" value="Genomic_DNA"/>
</dbReference>
<evidence type="ECO:0000313" key="1">
    <source>
        <dbReference type="EMBL" id="KHG21584.1"/>
    </source>
</evidence>
<reference evidence="2" key="1">
    <citation type="submission" date="2014-09" db="EMBL/GenBank/DDBJ databases">
        <title>G. arboreum L. cv. AKA8401 A2 genome assembly version 1.0.</title>
        <authorList>
            <person name="Mudge J."/>
            <person name="Ramaraj T."/>
            <person name="Lindquist I.E."/>
            <person name="Bharti A.K."/>
            <person name="Sundararajan A."/>
            <person name="Cameron C.T."/>
            <person name="Woodward J.E."/>
            <person name="May G.D."/>
            <person name="Brubaker C."/>
            <person name="Broadhvest J."/>
            <person name="Wilkins T.A."/>
        </authorList>
    </citation>
    <scope>NUCLEOTIDE SEQUENCE</scope>
</reference>
<sequence>MTIALIRSNLNC</sequence>
<evidence type="ECO:0000313" key="3">
    <source>
        <dbReference type="Proteomes" id="UP000032142"/>
    </source>
</evidence>
<proteinExistence type="predicted"/>
<gene>
    <name evidence="1" type="ORF">F383_02086</name>
    <name evidence="2" type="ORF">F383_10575</name>
</gene>
<evidence type="ECO:0000313" key="2">
    <source>
        <dbReference type="EMBL" id="KHG23267.1"/>
    </source>
</evidence>
<reference evidence="3" key="2">
    <citation type="submission" date="2014-09" db="EMBL/GenBank/DDBJ databases">
        <authorList>
            <person name="Mudge J."/>
            <person name="Ramaraj T."/>
            <person name="Lindquist I.E."/>
            <person name="Bharti A.K."/>
            <person name="Sundararajan A."/>
            <person name="Cameron C.T."/>
            <person name="Woodward J.E."/>
            <person name="May G.D."/>
            <person name="Brubaker C."/>
            <person name="Broadhvest J."/>
            <person name="Wilkins T.A."/>
        </authorList>
    </citation>
    <scope>NUCLEOTIDE SEQUENCE</scope>
    <source>
        <strain evidence="3">cv. AKA8401</strain>
    </source>
</reference>
<dbReference type="Proteomes" id="UP000032142">
    <property type="component" value="Unassembled WGS sequence"/>
</dbReference>
<organism evidence="2 3">
    <name type="scientific">Gossypium arboreum</name>
    <name type="common">Tree cotton</name>
    <name type="synonym">Gossypium nanking</name>
    <dbReference type="NCBI Taxonomy" id="29729"/>
    <lineage>
        <taxon>Eukaryota</taxon>
        <taxon>Viridiplantae</taxon>
        <taxon>Streptophyta</taxon>
        <taxon>Embryophyta</taxon>
        <taxon>Tracheophyta</taxon>
        <taxon>Spermatophyta</taxon>
        <taxon>Magnoliopsida</taxon>
        <taxon>eudicotyledons</taxon>
        <taxon>Gunneridae</taxon>
        <taxon>Pentapetalae</taxon>
        <taxon>rosids</taxon>
        <taxon>malvids</taxon>
        <taxon>Malvales</taxon>
        <taxon>Malvaceae</taxon>
        <taxon>Malvoideae</taxon>
        <taxon>Gossypium</taxon>
    </lineage>
</organism>